<evidence type="ECO:0000256" key="2">
    <source>
        <dbReference type="ARBA" id="ARBA00023002"/>
    </source>
</evidence>
<evidence type="ECO:0000259" key="4">
    <source>
        <dbReference type="Pfam" id="PF01370"/>
    </source>
</evidence>
<dbReference type="SUPFAM" id="SSF51735">
    <property type="entry name" value="NAD(P)-binding Rossmann-fold domains"/>
    <property type="match status" value="1"/>
</dbReference>
<dbReference type="PANTHER" id="PTHR24320">
    <property type="entry name" value="RETINOL DEHYDROGENASE"/>
    <property type="match status" value="1"/>
</dbReference>
<evidence type="ECO:0000256" key="1">
    <source>
        <dbReference type="ARBA" id="ARBA00006484"/>
    </source>
</evidence>
<dbReference type="InterPro" id="IPR036291">
    <property type="entry name" value="NAD(P)-bd_dom_sf"/>
</dbReference>
<keyword evidence="3" id="KW-0472">Membrane</keyword>
<keyword evidence="5" id="KW-1185">Reference proteome</keyword>
<dbReference type="InterPro" id="IPR001509">
    <property type="entry name" value="Epimerase_deHydtase"/>
</dbReference>
<dbReference type="Proteomes" id="UP000887569">
    <property type="component" value="Unplaced"/>
</dbReference>
<dbReference type="PANTHER" id="PTHR24320:SF148">
    <property type="entry name" value="NAD(P)-BINDING ROSSMANN-FOLD SUPERFAMILY PROTEIN"/>
    <property type="match status" value="1"/>
</dbReference>
<protein>
    <submittedName>
        <fullName evidence="6">NAD-dependent epimerase/dehydratase domain-containing protein</fullName>
    </submittedName>
</protein>
<dbReference type="GO" id="GO:0016491">
    <property type="term" value="F:oxidoreductase activity"/>
    <property type="evidence" value="ECO:0007669"/>
    <property type="project" value="UniProtKB-KW"/>
</dbReference>
<feature type="transmembrane region" description="Helical" evidence="3">
    <location>
        <begin position="6"/>
        <end position="28"/>
    </location>
</feature>
<evidence type="ECO:0000313" key="6">
    <source>
        <dbReference type="WBParaSite" id="PgR037_g097_t03"/>
    </source>
</evidence>
<keyword evidence="3" id="KW-0812">Transmembrane</keyword>
<evidence type="ECO:0000256" key="3">
    <source>
        <dbReference type="SAM" id="Phobius"/>
    </source>
</evidence>
<dbReference type="Gene3D" id="3.40.50.720">
    <property type="entry name" value="NAD(P)-binding Rossmann-like Domain"/>
    <property type="match status" value="2"/>
</dbReference>
<feature type="domain" description="NAD-dependent epimerase/dehydratase" evidence="4">
    <location>
        <begin position="66"/>
        <end position="205"/>
    </location>
</feature>
<organism evidence="5 6">
    <name type="scientific">Parascaris univalens</name>
    <name type="common">Nematode worm</name>
    <dbReference type="NCBI Taxonomy" id="6257"/>
    <lineage>
        <taxon>Eukaryota</taxon>
        <taxon>Metazoa</taxon>
        <taxon>Ecdysozoa</taxon>
        <taxon>Nematoda</taxon>
        <taxon>Chromadorea</taxon>
        <taxon>Rhabditida</taxon>
        <taxon>Spirurina</taxon>
        <taxon>Ascaridomorpha</taxon>
        <taxon>Ascaridoidea</taxon>
        <taxon>Ascarididae</taxon>
        <taxon>Parascaris</taxon>
    </lineage>
</organism>
<keyword evidence="2" id="KW-0560">Oxidoreductase</keyword>
<dbReference type="Pfam" id="PF01370">
    <property type="entry name" value="Epimerase"/>
    <property type="match status" value="1"/>
</dbReference>
<keyword evidence="3" id="KW-1133">Transmembrane helix</keyword>
<reference evidence="6" key="1">
    <citation type="submission" date="2022-11" db="UniProtKB">
        <authorList>
            <consortium name="WormBaseParasite"/>
        </authorList>
    </citation>
    <scope>IDENTIFICATION</scope>
</reference>
<evidence type="ECO:0000313" key="5">
    <source>
        <dbReference type="Proteomes" id="UP000887569"/>
    </source>
</evidence>
<comment type="similarity">
    <text evidence="1">Belongs to the short-chain dehydrogenases/reductases (SDR) family.</text>
</comment>
<proteinExistence type="inferred from homology"/>
<dbReference type="WBParaSite" id="PgR037_g097_t03">
    <property type="protein sequence ID" value="PgR037_g097_t03"/>
    <property type="gene ID" value="PgR037_g097"/>
</dbReference>
<name>A0A915BFH3_PARUN</name>
<dbReference type="AlphaFoldDB" id="A0A915BFH3"/>
<sequence length="314" mass="35866">MYEWIIGAWTTLMIYCIGFYYTFVEFFNDRFAFSMTSRSYVEYLRKKIESSEFRRCSTAREHPTAVVTGASGTIGYEIVQQLLNLGYKVEGIAREAGYLTTLKDVRLSVHLIDMGDLIKVNAAGHEKHMAVNLLSHALLIDVLLSSVRNATHPIRIVCVSSSTAHVAYIDDTAIQNGDIFARYVNGYHAYALSKLSLALYAEQLNRYFEEELLERDSERCRIKVCSVHPGCVPGDLYRNVFYPCRILINCLLSPFMRKAAVAGAEILATVMNDDLKGGCYYERMKSVALRPDISLTVRRRLFNRIQQTVHYWNF</sequence>
<accession>A0A915BFH3</accession>